<keyword evidence="1" id="KW-0472">Membrane</keyword>
<feature type="transmembrane region" description="Helical" evidence="1">
    <location>
        <begin position="18"/>
        <end position="37"/>
    </location>
</feature>
<sequence>MFEAAVLSKLKAMSDDTLWLLMLALGLAPILLIAWVVDLKGYALLGRDYRFWGPVSVVAAAFLALLAITVLRIEKLQHSLWQWLAACAGMLVFTYFYSRYLGNMICDLREQRRSMGYDQGLRETLRMRRDFEARQRFERSPAGMDLQGRLEALAGKYGADAACYLVPHRGYRKGEKNGYCVLLAAGRLAGKLKWRHFDVPDLPPRPAVLRPTGESSELFRLFREVAVIPVERFPGRCPDGLILEARKGFILVGVAGEGRKVDERVIGEVEGWLVGRATGGSGRG</sequence>
<evidence type="ECO:0000256" key="1">
    <source>
        <dbReference type="SAM" id="Phobius"/>
    </source>
</evidence>
<comment type="caution">
    <text evidence="2">The sequence shown here is derived from an EMBL/GenBank/DDBJ whole genome shotgun (WGS) entry which is preliminary data.</text>
</comment>
<reference evidence="2 3" key="1">
    <citation type="submission" date="2018-08" db="EMBL/GenBank/DDBJ databases">
        <title>Form III RuBisCO-mediated autotrophy in Thermodesulfobium bacteria.</title>
        <authorList>
            <person name="Toshchakov S.V."/>
            <person name="Kublanov I.V."/>
            <person name="Frolov E."/>
            <person name="Bonch-Osmolovskaya E.A."/>
            <person name="Tourova T.P."/>
            <person name="Chernych N.A."/>
            <person name="Lebedinsky A.V."/>
        </authorList>
    </citation>
    <scope>NUCLEOTIDE SEQUENCE [LARGE SCALE GENOMIC DNA]</scope>
    <source>
        <strain evidence="2 3">SR</strain>
    </source>
</reference>
<proteinExistence type="predicted"/>
<organism evidence="2 3">
    <name type="scientific">Ammonifex thiophilus</name>
    <dbReference type="NCBI Taxonomy" id="444093"/>
    <lineage>
        <taxon>Bacteria</taxon>
        <taxon>Bacillati</taxon>
        <taxon>Bacillota</taxon>
        <taxon>Clostridia</taxon>
        <taxon>Thermoanaerobacterales</taxon>
        <taxon>Thermoanaerobacteraceae</taxon>
        <taxon>Ammonifex</taxon>
    </lineage>
</organism>
<keyword evidence="1" id="KW-0812">Transmembrane</keyword>
<feature type="transmembrane region" description="Helical" evidence="1">
    <location>
        <begin position="49"/>
        <end position="68"/>
    </location>
</feature>
<dbReference type="AlphaFoldDB" id="A0A3D8P3C2"/>
<dbReference type="EMBL" id="QSLN01000020">
    <property type="protein sequence ID" value="RDV81270.1"/>
    <property type="molecule type" value="Genomic_DNA"/>
</dbReference>
<protein>
    <submittedName>
        <fullName evidence="2">Uncharacterized protein</fullName>
    </submittedName>
</protein>
<evidence type="ECO:0000313" key="3">
    <source>
        <dbReference type="Proteomes" id="UP000256329"/>
    </source>
</evidence>
<keyword evidence="3" id="KW-1185">Reference proteome</keyword>
<feature type="transmembrane region" description="Helical" evidence="1">
    <location>
        <begin position="80"/>
        <end position="98"/>
    </location>
</feature>
<dbReference type="Proteomes" id="UP000256329">
    <property type="component" value="Unassembled WGS sequence"/>
</dbReference>
<gene>
    <name evidence="2" type="ORF">DXX99_09525</name>
</gene>
<keyword evidence="1" id="KW-1133">Transmembrane helix</keyword>
<evidence type="ECO:0000313" key="2">
    <source>
        <dbReference type="EMBL" id="RDV81270.1"/>
    </source>
</evidence>
<accession>A0A3D8P3C2</accession>
<name>A0A3D8P3C2_9THEO</name>